<keyword evidence="2" id="KW-0812">Transmembrane</keyword>
<keyword evidence="3" id="KW-0732">Signal</keyword>
<gene>
    <name evidence="4" type="ORF">GCM10009838_61890</name>
</gene>
<evidence type="ECO:0000256" key="3">
    <source>
        <dbReference type="SAM" id="SignalP"/>
    </source>
</evidence>
<evidence type="ECO:0000313" key="4">
    <source>
        <dbReference type="EMBL" id="GAA1990359.1"/>
    </source>
</evidence>
<organism evidence="4 5">
    <name type="scientific">Catenulispora subtropica</name>
    <dbReference type="NCBI Taxonomy" id="450798"/>
    <lineage>
        <taxon>Bacteria</taxon>
        <taxon>Bacillati</taxon>
        <taxon>Actinomycetota</taxon>
        <taxon>Actinomycetes</taxon>
        <taxon>Catenulisporales</taxon>
        <taxon>Catenulisporaceae</taxon>
        <taxon>Catenulispora</taxon>
    </lineage>
</organism>
<feature type="signal peptide" evidence="3">
    <location>
        <begin position="1"/>
        <end position="28"/>
    </location>
</feature>
<dbReference type="RefSeq" id="WP_344660690.1">
    <property type="nucleotide sequence ID" value="NZ_BAAAQM010000043.1"/>
</dbReference>
<comment type="caution">
    <text evidence="4">The sequence shown here is derived from an EMBL/GenBank/DDBJ whole genome shotgun (WGS) entry which is preliminary data.</text>
</comment>
<feature type="chain" id="PRO_5047400331" description="Integral membrane protein" evidence="3">
    <location>
        <begin position="29"/>
        <end position="159"/>
    </location>
</feature>
<dbReference type="EMBL" id="BAAAQM010000043">
    <property type="protein sequence ID" value="GAA1990359.1"/>
    <property type="molecule type" value="Genomic_DNA"/>
</dbReference>
<feature type="transmembrane region" description="Helical" evidence="2">
    <location>
        <begin position="137"/>
        <end position="157"/>
    </location>
</feature>
<dbReference type="Pfam" id="PF18895">
    <property type="entry name" value="T4SS_pilin"/>
    <property type="match status" value="1"/>
</dbReference>
<evidence type="ECO:0000256" key="2">
    <source>
        <dbReference type="SAM" id="Phobius"/>
    </source>
</evidence>
<accession>A0ABN2SPW9</accession>
<evidence type="ECO:0008006" key="6">
    <source>
        <dbReference type="Google" id="ProtNLM"/>
    </source>
</evidence>
<keyword evidence="2" id="KW-1133">Transmembrane helix</keyword>
<proteinExistence type="predicted"/>
<dbReference type="InterPro" id="IPR043993">
    <property type="entry name" value="T4SS_pilin"/>
</dbReference>
<reference evidence="4 5" key="1">
    <citation type="journal article" date="2019" name="Int. J. Syst. Evol. Microbiol.">
        <title>The Global Catalogue of Microorganisms (GCM) 10K type strain sequencing project: providing services to taxonomists for standard genome sequencing and annotation.</title>
        <authorList>
            <consortium name="The Broad Institute Genomics Platform"/>
            <consortium name="The Broad Institute Genome Sequencing Center for Infectious Disease"/>
            <person name="Wu L."/>
            <person name="Ma J."/>
        </authorList>
    </citation>
    <scope>NUCLEOTIDE SEQUENCE [LARGE SCALE GENOMIC DNA]</scope>
    <source>
        <strain evidence="4 5">JCM 16013</strain>
    </source>
</reference>
<feature type="region of interest" description="Disordered" evidence="1">
    <location>
        <begin position="26"/>
        <end position="46"/>
    </location>
</feature>
<protein>
    <recommendedName>
        <fullName evidence="6">Integral membrane protein</fullName>
    </recommendedName>
</protein>
<feature type="compositionally biased region" description="Polar residues" evidence="1">
    <location>
        <begin position="37"/>
        <end position="46"/>
    </location>
</feature>
<sequence>MTRIVRNTAALSAGVLLAAAVGVAPASAGDHRPPKPTTITIPSNATEIPPEEMPLFSPVGMAAVSLDSPALPVAILADQLRAVATLPQVMDNVRNWIITLLSGLATLFVTIGGLRYLMAGGNEGEVMKAKGALKSAAFGYALAALAPVLVGILKSMVGA</sequence>
<dbReference type="Proteomes" id="UP001499854">
    <property type="component" value="Unassembled WGS sequence"/>
</dbReference>
<feature type="transmembrane region" description="Helical" evidence="2">
    <location>
        <begin position="96"/>
        <end position="117"/>
    </location>
</feature>
<keyword evidence="5" id="KW-1185">Reference proteome</keyword>
<evidence type="ECO:0000313" key="5">
    <source>
        <dbReference type="Proteomes" id="UP001499854"/>
    </source>
</evidence>
<keyword evidence="2" id="KW-0472">Membrane</keyword>
<name>A0ABN2SPW9_9ACTN</name>
<evidence type="ECO:0000256" key="1">
    <source>
        <dbReference type="SAM" id="MobiDB-lite"/>
    </source>
</evidence>